<evidence type="ECO:0000256" key="1">
    <source>
        <dbReference type="SAM" id="MobiDB-lite"/>
    </source>
</evidence>
<dbReference type="Proteomes" id="UP000244180">
    <property type="component" value="Unassembled WGS sequence"/>
</dbReference>
<dbReference type="RefSeq" id="WP_066203933.1">
    <property type="nucleotide sequence ID" value="NZ_CBCSAS010000067.1"/>
</dbReference>
<dbReference type="Proteomes" id="UP000748108">
    <property type="component" value="Unassembled WGS sequence"/>
</dbReference>
<feature type="region of interest" description="Disordered" evidence="1">
    <location>
        <begin position="63"/>
        <end position="89"/>
    </location>
</feature>
<sequence length="89" mass="10626">MGRFDFFRRRRRDVKAVESWRHELIPEEFPEGPYGAPREMEVGREWHPDDTRLSAFQYENRELHESIPRHLPPADETYGEADNDESPKG</sequence>
<evidence type="ECO:0008006" key="7">
    <source>
        <dbReference type="Google" id="ProtNLM"/>
    </source>
</evidence>
<dbReference type="EMBL" id="JAHHQF010000089">
    <property type="protein sequence ID" value="MBT9283272.1"/>
    <property type="molecule type" value="Genomic_DNA"/>
</dbReference>
<dbReference type="EMBL" id="PEBV01000011">
    <property type="protein sequence ID" value="PTQ53760.1"/>
    <property type="molecule type" value="Genomic_DNA"/>
</dbReference>
<reference evidence="3 5" key="1">
    <citation type="submission" date="2015-09" db="EMBL/GenBank/DDBJ databases">
        <title>Draft genome sequence of Hydrogenibacillus schlegelii DSM 2000.</title>
        <authorList>
            <person name="Hemp J."/>
        </authorList>
    </citation>
    <scope>NUCLEOTIDE SEQUENCE [LARGE SCALE GENOMIC DNA]</scope>
    <source>
        <strain evidence="3 5">MA 48</strain>
    </source>
</reference>
<reference evidence="4 6" key="2">
    <citation type="submission" date="2017-08" db="EMBL/GenBank/DDBJ databases">
        <title>Burning lignite coal seam in the remote Altai Mountains harbors a hydrogen-driven thermophilic microbial community.</title>
        <authorList>
            <person name="Kadnikov V.V."/>
            <person name="Mardanov A.V."/>
            <person name="Ivasenko D."/>
            <person name="Beletsky A.V."/>
            <person name="Karnachuk O.V."/>
            <person name="Ravin N.V."/>
        </authorList>
    </citation>
    <scope>NUCLEOTIDE SEQUENCE [LARGE SCALE GENOMIC DNA]</scope>
    <source>
        <strain evidence="4">AL33</strain>
    </source>
</reference>
<dbReference type="AlphaFoldDB" id="A0A132NCQ5"/>
<accession>A0A132NCQ5</accession>
<reference evidence="2" key="3">
    <citation type="journal article" date="2021" name="Microbiology">
        <title>Metagenomic Analysis of the Microbial Community in the Underground Coal Fire Area (Kemerovo Region, Russia) Revealed Predominance of Thermophilic Members of the Phyla Deinococcus-thermus, Aquificae, and Firmicutes.</title>
        <authorList>
            <person name="Kadnikov V."/>
            <person name="Mardanov A.V."/>
            <person name="Beletsky A.V."/>
            <person name="Karnachuk O.V."/>
            <person name="Ravin N.V."/>
        </authorList>
    </citation>
    <scope>NUCLEOTIDE SEQUENCE</scope>
    <source>
        <strain evidence="2">RBS10-49</strain>
    </source>
</reference>
<comment type="caution">
    <text evidence="3">The sequence shown here is derived from an EMBL/GenBank/DDBJ whole genome shotgun (WGS) entry which is preliminary data.</text>
</comment>
<evidence type="ECO:0000313" key="5">
    <source>
        <dbReference type="Proteomes" id="UP000243024"/>
    </source>
</evidence>
<evidence type="ECO:0000313" key="2">
    <source>
        <dbReference type="EMBL" id="MBT9283272.1"/>
    </source>
</evidence>
<organism evidence="3 5">
    <name type="scientific">Hydrogenibacillus schlegelii</name>
    <name type="common">Bacillus schlegelii</name>
    <dbReference type="NCBI Taxonomy" id="1484"/>
    <lineage>
        <taxon>Bacteria</taxon>
        <taxon>Bacillati</taxon>
        <taxon>Bacillota</taxon>
        <taxon>Bacilli</taxon>
        <taxon>Bacillales</taxon>
        <taxon>Bacillales Family X. Incertae Sedis</taxon>
        <taxon>Hydrogenibacillus</taxon>
    </lineage>
</organism>
<name>A0A132NCQ5_HYDSH</name>
<dbReference type="OrthoDB" id="2376226at2"/>
<evidence type="ECO:0000313" key="6">
    <source>
        <dbReference type="Proteomes" id="UP000244180"/>
    </source>
</evidence>
<proteinExistence type="predicted"/>
<protein>
    <recommendedName>
        <fullName evidence="7">Cytosolic protein</fullName>
    </recommendedName>
</protein>
<dbReference type="Proteomes" id="UP000243024">
    <property type="component" value="Unassembled WGS sequence"/>
</dbReference>
<evidence type="ECO:0000313" key="3">
    <source>
        <dbReference type="EMBL" id="OAR03265.1"/>
    </source>
</evidence>
<gene>
    <name evidence="4" type="ORF">HSCHL_1528</name>
    <name evidence="2" type="ORF">KM312_11635</name>
    <name evidence="3" type="ORF">SA87_05050</name>
</gene>
<keyword evidence="5" id="KW-1185">Reference proteome</keyword>
<feature type="compositionally biased region" description="Acidic residues" evidence="1">
    <location>
        <begin position="77"/>
        <end position="89"/>
    </location>
</feature>
<evidence type="ECO:0000313" key="4">
    <source>
        <dbReference type="EMBL" id="PTQ53760.1"/>
    </source>
</evidence>
<dbReference type="EMBL" id="JXBB01000066">
    <property type="protein sequence ID" value="OAR03265.1"/>
    <property type="molecule type" value="Genomic_DNA"/>
</dbReference>